<dbReference type="EMBL" id="FNCG01000023">
    <property type="protein sequence ID" value="SDI55758.1"/>
    <property type="molecule type" value="Genomic_DNA"/>
</dbReference>
<dbReference type="Proteomes" id="UP000199705">
    <property type="component" value="Unassembled WGS sequence"/>
</dbReference>
<evidence type="ECO:0000313" key="1">
    <source>
        <dbReference type="EMBL" id="SDI55758.1"/>
    </source>
</evidence>
<reference evidence="2" key="1">
    <citation type="submission" date="2016-10" db="EMBL/GenBank/DDBJ databases">
        <authorList>
            <person name="Varghese N."/>
            <person name="Submissions S."/>
        </authorList>
    </citation>
    <scope>NUCLEOTIDE SEQUENCE [LARGE SCALE GENOMIC DNA]</scope>
    <source>
        <strain evidence="2">Gh-67</strain>
    </source>
</reference>
<accession>A0A1G8LJC7</accession>
<name>A0A1G8LJC7_9SPHI</name>
<evidence type="ECO:0000313" key="2">
    <source>
        <dbReference type="Proteomes" id="UP000199705"/>
    </source>
</evidence>
<organism evidence="1 2">
    <name type="scientific">Mucilaginibacter gossypii</name>
    <dbReference type="NCBI Taxonomy" id="551996"/>
    <lineage>
        <taxon>Bacteria</taxon>
        <taxon>Pseudomonadati</taxon>
        <taxon>Bacteroidota</taxon>
        <taxon>Sphingobacteriia</taxon>
        <taxon>Sphingobacteriales</taxon>
        <taxon>Sphingobacteriaceae</taxon>
        <taxon>Mucilaginibacter</taxon>
    </lineage>
</organism>
<dbReference type="RefSeq" id="WP_167516174.1">
    <property type="nucleotide sequence ID" value="NZ_CP071878.2"/>
</dbReference>
<dbReference type="STRING" id="551996.SAMN05192573_12355"/>
<gene>
    <name evidence="1" type="ORF">SAMN05192573_12355</name>
</gene>
<proteinExistence type="predicted"/>
<protein>
    <submittedName>
        <fullName evidence="1">Uncharacterized protein</fullName>
    </submittedName>
</protein>
<sequence length="53" mass="5551">MKKTVFFVLFTIGAGVLSSSSVLSSSAKKDVQPTAVNFNKTPAGFKRDLGSAD</sequence>
<dbReference type="AlphaFoldDB" id="A0A1G8LJC7"/>
<keyword evidence="2" id="KW-1185">Reference proteome</keyword>